<sequence length="121" mass="13982">MHTSETMCFRSAIIWYPGVSCRKLSPYQGKCSSLRFSYTSPSLSVQYDGVSSTGTLYKSALIGWQLYDRLKSCFKYSFKDLQCVAYQPDWPINHTLAVELRYRLYFSVGIFMPFGQSWGCF</sequence>
<keyword evidence="2" id="KW-1185">Reference proteome</keyword>
<gene>
    <name evidence="1" type="ORF">SVUK_LOCUS14222</name>
</gene>
<dbReference type="AlphaFoldDB" id="A0A3P7JL71"/>
<name>A0A3P7JL71_STRVU</name>
<accession>A0A3P7JL71</accession>
<dbReference type="Proteomes" id="UP000270094">
    <property type="component" value="Unassembled WGS sequence"/>
</dbReference>
<evidence type="ECO:0000313" key="1">
    <source>
        <dbReference type="EMBL" id="VDM79224.1"/>
    </source>
</evidence>
<organism evidence="1 2">
    <name type="scientific">Strongylus vulgaris</name>
    <name type="common">Blood worm</name>
    <dbReference type="NCBI Taxonomy" id="40348"/>
    <lineage>
        <taxon>Eukaryota</taxon>
        <taxon>Metazoa</taxon>
        <taxon>Ecdysozoa</taxon>
        <taxon>Nematoda</taxon>
        <taxon>Chromadorea</taxon>
        <taxon>Rhabditida</taxon>
        <taxon>Rhabditina</taxon>
        <taxon>Rhabditomorpha</taxon>
        <taxon>Strongyloidea</taxon>
        <taxon>Strongylidae</taxon>
        <taxon>Strongylus</taxon>
    </lineage>
</organism>
<reference evidence="1 2" key="1">
    <citation type="submission" date="2018-11" db="EMBL/GenBank/DDBJ databases">
        <authorList>
            <consortium name="Pathogen Informatics"/>
        </authorList>
    </citation>
    <scope>NUCLEOTIDE SEQUENCE [LARGE SCALE GENOMIC DNA]</scope>
</reference>
<proteinExistence type="predicted"/>
<dbReference type="EMBL" id="UYYB01104384">
    <property type="protein sequence ID" value="VDM79224.1"/>
    <property type="molecule type" value="Genomic_DNA"/>
</dbReference>
<evidence type="ECO:0000313" key="2">
    <source>
        <dbReference type="Proteomes" id="UP000270094"/>
    </source>
</evidence>
<protein>
    <submittedName>
        <fullName evidence="1">Uncharacterized protein</fullName>
    </submittedName>
</protein>